<name>A0A2Z6IE74_9BURK</name>
<dbReference type="SUPFAM" id="SSF53850">
    <property type="entry name" value="Periplasmic binding protein-like II"/>
    <property type="match status" value="1"/>
</dbReference>
<keyword evidence="13" id="KW-1185">Reference proteome</keyword>
<dbReference type="Pfam" id="PF12974">
    <property type="entry name" value="Phosphonate-bd"/>
    <property type="match status" value="1"/>
</dbReference>
<accession>A0A2Z6IE74</accession>
<evidence type="ECO:0000256" key="3">
    <source>
        <dbReference type="ARBA" id="ARBA00022553"/>
    </source>
</evidence>
<dbReference type="InterPro" id="IPR005467">
    <property type="entry name" value="His_kinase_dom"/>
</dbReference>
<proteinExistence type="predicted"/>
<dbReference type="SUPFAM" id="SSF55874">
    <property type="entry name" value="ATPase domain of HSP90 chaperone/DNA topoisomerase II/histidine kinase"/>
    <property type="match status" value="1"/>
</dbReference>
<keyword evidence="8" id="KW-0902">Two-component regulatory system</keyword>
<dbReference type="GO" id="GO:0005524">
    <property type="term" value="F:ATP binding"/>
    <property type="evidence" value="ECO:0007669"/>
    <property type="project" value="UniProtKB-KW"/>
</dbReference>
<keyword evidence="5" id="KW-0547">Nucleotide-binding</keyword>
<dbReference type="PROSITE" id="PS50109">
    <property type="entry name" value="HIS_KIN"/>
    <property type="match status" value="1"/>
</dbReference>
<dbReference type="InterPro" id="IPR003594">
    <property type="entry name" value="HATPase_dom"/>
</dbReference>
<dbReference type="SMART" id="SM00388">
    <property type="entry name" value="HisKA"/>
    <property type="match status" value="1"/>
</dbReference>
<evidence type="ECO:0000256" key="4">
    <source>
        <dbReference type="ARBA" id="ARBA00022679"/>
    </source>
</evidence>
<dbReference type="AlphaFoldDB" id="A0A2Z6IE74"/>
<feature type="signal peptide" evidence="10">
    <location>
        <begin position="1"/>
        <end position="27"/>
    </location>
</feature>
<dbReference type="KEGG" id="sutt:SUTMEG_14090"/>
<evidence type="ECO:0000256" key="10">
    <source>
        <dbReference type="SAM" id="SignalP"/>
    </source>
</evidence>
<keyword evidence="6 12" id="KW-0418">Kinase</keyword>
<evidence type="ECO:0000256" key="6">
    <source>
        <dbReference type="ARBA" id="ARBA00022777"/>
    </source>
</evidence>
<keyword evidence="3" id="KW-0597">Phosphoprotein</keyword>
<evidence type="ECO:0000256" key="5">
    <source>
        <dbReference type="ARBA" id="ARBA00022741"/>
    </source>
</evidence>
<dbReference type="Pfam" id="PF02518">
    <property type="entry name" value="HATPase_c"/>
    <property type="match status" value="1"/>
</dbReference>
<dbReference type="Gene3D" id="3.30.565.10">
    <property type="entry name" value="Histidine kinase-like ATPase, C-terminal domain"/>
    <property type="match status" value="1"/>
</dbReference>
<keyword evidence="9" id="KW-0812">Transmembrane</keyword>
<keyword evidence="10" id="KW-0732">Signal</keyword>
<dbReference type="Gene3D" id="1.10.287.130">
    <property type="match status" value="1"/>
</dbReference>
<feature type="domain" description="Histidine kinase" evidence="11">
    <location>
        <begin position="392"/>
        <end position="605"/>
    </location>
</feature>
<organism evidence="12 13">
    <name type="scientific">Sutterella megalosphaeroides</name>
    <dbReference type="NCBI Taxonomy" id="2494234"/>
    <lineage>
        <taxon>Bacteria</taxon>
        <taxon>Pseudomonadati</taxon>
        <taxon>Pseudomonadota</taxon>
        <taxon>Betaproteobacteria</taxon>
        <taxon>Burkholderiales</taxon>
        <taxon>Sutterellaceae</taxon>
        <taxon>Sutterella</taxon>
    </lineage>
</organism>
<evidence type="ECO:0000256" key="7">
    <source>
        <dbReference type="ARBA" id="ARBA00022840"/>
    </source>
</evidence>
<evidence type="ECO:0000256" key="9">
    <source>
        <dbReference type="SAM" id="Phobius"/>
    </source>
</evidence>
<evidence type="ECO:0000259" key="11">
    <source>
        <dbReference type="PROSITE" id="PS50109"/>
    </source>
</evidence>
<keyword evidence="4" id="KW-0808">Transferase</keyword>
<comment type="catalytic activity">
    <reaction evidence="1">
        <text>ATP + protein L-histidine = ADP + protein N-phospho-L-histidine.</text>
        <dbReference type="EC" id="2.7.13.3"/>
    </reaction>
</comment>
<dbReference type="PANTHER" id="PTHR43065:SF46">
    <property type="entry name" value="C4-DICARBOXYLATE TRANSPORT SENSOR PROTEIN DCTB"/>
    <property type="match status" value="1"/>
</dbReference>
<keyword evidence="7" id="KW-0067">ATP-binding</keyword>
<feature type="chain" id="PRO_5016326458" description="histidine kinase" evidence="10">
    <location>
        <begin position="28"/>
        <end position="622"/>
    </location>
</feature>
<protein>
    <recommendedName>
        <fullName evidence="2">histidine kinase</fullName>
        <ecNumber evidence="2">2.7.13.3</ecNumber>
    </recommendedName>
</protein>
<gene>
    <name evidence="12" type="ORF">SUTMEG_14090</name>
</gene>
<dbReference type="GO" id="GO:0000155">
    <property type="term" value="F:phosphorelay sensor kinase activity"/>
    <property type="evidence" value="ECO:0007669"/>
    <property type="project" value="InterPro"/>
</dbReference>
<dbReference type="CDD" id="cd00075">
    <property type="entry name" value="HATPase"/>
    <property type="match status" value="1"/>
</dbReference>
<dbReference type="EC" id="2.7.13.3" evidence="2"/>
<dbReference type="Gene3D" id="3.40.190.10">
    <property type="entry name" value="Periplasmic binding protein-like II"/>
    <property type="match status" value="1"/>
</dbReference>
<evidence type="ECO:0000256" key="1">
    <source>
        <dbReference type="ARBA" id="ARBA00000085"/>
    </source>
</evidence>
<dbReference type="SUPFAM" id="SSF47384">
    <property type="entry name" value="Homodimeric domain of signal transducing histidine kinase"/>
    <property type="match status" value="1"/>
</dbReference>
<dbReference type="InterPro" id="IPR003661">
    <property type="entry name" value="HisK_dim/P_dom"/>
</dbReference>
<reference evidence="12 13" key="1">
    <citation type="journal article" date="2018" name="Int. J. Syst. Evol. Microbiol.">
        <title>Mesosutterella multiformis gen. nov., sp. nov., a member of the family Sutterellaceae and Sutterella megalosphaeroides sp. nov., isolated from human faeces.</title>
        <authorList>
            <person name="Sakamoto M."/>
            <person name="Ikeyama N."/>
            <person name="Kunihiro T."/>
            <person name="Iino T."/>
            <person name="Yuki M."/>
            <person name="Ohkuma M."/>
        </authorList>
    </citation>
    <scope>NUCLEOTIDE SEQUENCE [LARGE SCALE GENOMIC DNA]</scope>
    <source>
        <strain evidence="12 13">6FBBBH3</strain>
    </source>
</reference>
<evidence type="ECO:0000313" key="13">
    <source>
        <dbReference type="Proteomes" id="UP000271003"/>
    </source>
</evidence>
<evidence type="ECO:0000256" key="8">
    <source>
        <dbReference type="ARBA" id="ARBA00023012"/>
    </source>
</evidence>
<keyword evidence="9" id="KW-0472">Membrane</keyword>
<dbReference type="Proteomes" id="UP000271003">
    <property type="component" value="Chromosome"/>
</dbReference>
<dbReference type="PRINTS" id="PR00344">
    <property type="entry name" value="BCTRLSENSOR"/>
</dbReference>
<dbReference type="SMART" id="SM00387">
    <property type="entry name" value="HATPase_c"/>
    <property type="match status" value="1"/>
</dbReference>
<dbReference type="EMBL" id="AP018786">
    <property type="protein sequence ID" value="BBF23518.1"/>
    <property type="molecule type" value="Genomic_DNA"/>
</dbReference>
<dbReference type="PANTHER" id="PTHR43065">
    <property type="entry name" value="SENSOR HISTIDINE KINASE"/>
    <property type="match status" value="1"/>
</dbReference>
<evidence type="ECO:0000256" key="2">
    <source>
        <dbReference type="ARBA" id="ARBA00012438"/>
    </source>
</evidence>
<dbReference type="InterPro" id="IPR036097">
    <property type="entry name" value="HisK_dim/P_sf"/>
</dbReference>
<dbReference type="CDD" id="cd00082">
    <property type="entry name" value="HisKA"/>
    <property type="match status" value="1"/>
</dbReference>
<dbReference type="InterPro" id="IPR004358">
    <property type="entry name" value="Sig_transdc_His_kin-like_C"/>
</dbReference>
<sequence length="622" mass="67808">MRALFVTLSVALGLVLAVPAESRTSAAAPEAERDARDESSPGRPVITIGLVDTFTPDFYMYSFVPLVEALRAKLPQYEVRTFEFARGTDLERVEFKPNTFLILSSGDAVRFDALGLEEIATRRVAGSANVDRTIGAVFVVPAKSPVRTLEDLKGRSVATTSPAAFEGWLVPMNEIARAGFDPEHFFSEVLFTEWNVPDAATMVLSGQTEAAILSTCALEEAVAAGAIDPQALRVVNEQPPVGAGGCKRSTELFPDMMLASLPNAHPDVVRDVTVAVLTAPPDRRGYDWVSNNNRQRVLELMERLQLGPWAYLRDMSPSALVERYKVPLAALAAALLILAVHVVRVNLLVRRRTRELTRESHRREAAAEALRASRQALANLERAGMVAQLSAMFAHELKQPLTAIVNYLTGIKMLREQGTFDPAREAFPIDRSLEAAYLAADIVERVRQSAKRQMPVPERTDLCSVLSCAMQHAGAMKSSVLIERRQPDTPVWVDVDALEIELVLVNLIKNALEAVERTNPADGRLEVTLRADGDRALVTVEDNGEALSDDVFGNLGKPHASSKKEGLGLGLAIAVSIAEAHRGHLAFDRRQPQGLRATLTLPLATPDAASTPSTRNLNRDFA</sequence>
<feature type="transmembrane region" description="Helical" evidence="9">
    <location>
        <begin position="328"/>
        <end position="349"/>
    </location>
</feature>
<keyword evidence="9" id="KW-1133">Transmembrane helix</keyword>
<dbReference type="InterPro" id="IPR036890">
    <property type="entry name" value="HATPase_C_sf"/>
</dbReference>
<evidence type="ECO:0000313" key="12">
    <source>
        <dbReference type="EMBL" id="BBF23518.1"/>
    </source>
</evidence>